<protein>
    <submittedName>
        <fullName evidence="1">Uncharacterized protein</fullName>
    </submittedName>
</protein>
<evidence type="ECO:0000313" key="1">
    <source>
        <dbReference type="EMBL" id="KAF2791068.1"/>
    </source>
</evidence>
<accession>A0A6A6X4A4</accession>
<dbReference type="AlphaFoldDB" id="A0A6A6X4A4"/>
<evidence type="ECO:0000313" key="2">
    <source>
        <dbReference type="Proteomes" id="UP000799757"/>
    </source>
</evidence>
<reference evidence="1" key="1">
    <citation type="journal article" date="2020" name="Stud. Mycol.">
        <title>101 Dothideomycetes genomes: a test case for predicting lifestyles and emergence of pathogens.</title>
        <authorList>
            <person name="Haridas S."/>
            <person name="Albert R."/>
            <person name="Binder M."/>
            <person name="Bloem J."/>
            <person name="Labutti K."/>
            <person name="Salamov A."/>
            <person name="Andreopoulos B."/>
            <person name="Baker S."/>
            <person name="Barry K."/>
            <person name="Bills G."/>
            <person name="Bluhm B."/>
            <person name="Cannon C."/>
            <person name="Castanera R."/>
            <person name="Culley D."/>
            <person name="Daum C."/>
            <person name="Ezra D."/>
            <person name="Gonzalez J."/>
            <person name="Henrissat B."/>
            <person name="Kuo A."/>
            <person name="Liang C."/>
            <person name="Lipzen A."/>
            <person name="Lutzoni F."/>
            <person name="Magnuson J."/>
            <person name="Mondo S."/>
            <person name="Nolan M."/>
            <person name="Ohm R."/>
            <person name="Pangilinan J."/>
            <person name="Park H.-J."/>
            <person name="Ramirez L."/>
            <person name="Alfaro M."/>
            <person name="Sun H."/>
            <person name="Tritt A."/>
            <person name="Yoshinaga Y."/>
            <person name="Zwiers L.-H."/>
            <person name="Turgeon B."/>
            <person name="Goodwin S."/>
            <person name="Spatafora J."/>
            <person name="Crous P."/>
            <person name="Grigoriev I."/>
        </authorList>
    </citation>
    <scope>NUCLEOTIDE SEQUENCE</scope>
    <source>
        <strain evidence="1">CBS 109.77</strain>
    </source>
</reference>
<dbReference type="EMBL" id="MU002039">
    <property type="protein sequence ID" value="KAF2791068.1"/>
    <property type="molecule type" value="Genomic_DNA"/>
</dbReference>
<keyword evidence="2" id="KW-1185">Reference proteome</keyword>
<proteinExistence type="predicted"/>
<sequence length="162" mass="17009">MGTAMPDHCPSVIQREAAYVGCGIDMEARENAEAENLARGEGRRACLFARGGLDGVEGDVLEPVALVDVLLVEQQRVGVDVLHLLESLLDQQGGDSVEGQRIGGRGAWGRIFGERSHGLKGGGLGLQVPRHGSGWGLGPEGGWAGWAGRAGEGMRCRVEAAR</sequence>
<organism evidence="1 2">
    <name type="scientific">Melanomma pulvis-pyrius CBS 109.77</name>
    <dbReference type="NCBI Taxonomy" id="1314802"/>
    <lineage>
        <taxon>Eukaryota</taxon>
        <taxon>Fungi</taxon>
        <taxon>Dikarya</taxon>
        <taxon>Ascomycota</taxon>
        <taxon>Pezizomycotina</taxon>
        <taxon>Dothideomycetes</taxon>
        <taxon>Pleosporomycetidae</taxon>
        <taxon>Pleosporales</taxon>
        <taxon>Melanommataceae</taxon>
        <taxon>Melanomma</taxon>
    </lineage>
</organism>
<dbReference type="Proteomes" id="UP000799757">
    <property type="component" value="Unassembled WGS sequence"/>
</dbReference>
<name>A0A6A6X4A4_9PLEO</name>
<gene>
    <name evidence="1" type="ORF">K505DRAFT_72211</name>
</gene>